<feature type="transmembrane region" description="Helical" evidence="1">
    <location>
        <begin position="49"/>
        <end position="75"/>
    </location>
</feature>
<keyword evidence="1" id="KW-0812">Transmembrane</keyword>
<keyword evidence="1" id="KW-0472">Membrane</keyword>
<evidence type="ECO:0000313" key="3">
    <source>
        <dbReference type="Proteomes" id="UP001153555"/>
    </source>
</evidence>
<name>A0A9N7R1I7_STRHE</name>
<protein>
    <submittedName>
        <fullName evidence="2">Uncharacterized protein</fullName>
    </submittedName>
</protein>
<accession>A0A9N7R1I7</accession>
<organism evidence="2 3">
    <name type="scientific">Striga hermonthica</name>
    <name type="common">Purple witchweed</name>
    <name type="synonym">Buchnera hermonthica</name>
    <dbReference type="NCBI Taxonomy" id="68872"/>
    <lineage>
        <taxon>Eukaryota</taxon>
        <taxon>Viridiplantae</taxon>
        <taxon>Streptophyta</taxon>
        <taxon>Embryophyta</taxon>
        <taxon>Tracheophyta</taxon>
        <taxon>Spermatophyta</taxon>
        <taxon>Magnoliopsida</taxon>
        <taxon>eudicotyledons</taxon>
        <taxon>Gunneridae</taxon>
        <taxon>Pentapetalae</taxon>
        <taxon>asterids</taxon>
        <taxon>lamiids</taxon>
        <taxon>Lamiales</taxon>
        <taxon>Orobanchaceae</taxon>
        <taxon>Buchnereae</taxon>
        <taxon>Striga</taxon>
    </lineage>
</organism>
<sequence length="220" mass="25045">LSHDQIPQSSTLNLTFLPRKSARCRKEEMKLLHVYRRTSSPPFYPSSMFAALFPCLFAALFPCLIAALFPCSRVLKLESMQSRRARYPIAISPVPSSPHRRDPYPLFKLHIAIICPRCSRHASIDHRSCPYVFRRALPPSTTMLSHWPPQGLRCRASRREHLLAGPSLLSPDPCPVREANVVVEPPRAVRFSPDSTLSRVHISRTIPELLIPLDFVMLIY</sequence>
<dbReference type="Proteomes" id="UP001153555">
    <property type="component" value="Unassembled WGS sequence"/>
</dbReference>
<dbReference type="AlphaFoldDB" id="A0A9N7R1I7"/>
<feature type="non-terminal residue" evidence="2">
    <location>
        <position position="1"/>
    </location>
</feature>
<comment type="caution">
    <text evidence="2">The sequence shown here is derived from an EMBL/GenBank/DDBJ whole genome shotgun (WGS) entry which is preliminary data.</text>
</comment>
<evidence type="ECO:0000256" key="1">
    <source>
        <dbReference type="SAM" id="Phobius"/>
    </source>
</evidence>
<keyword evidence="3" id="KW-1185">Reference proteome</keyword>
<evidence type="ECO:0000313" key="2">
    <source>
        <dbReference type="EMBL" id="CAA0810406.1"/>
    </source>
</evidence>
<proteinExistence type="predicted"/>
<reference evidence="2" key="1">
    <citation type="submission" date="2019-12" db="EMBL/GenBank/DDBJ databases">
        <authorList>
            <person name="Scholes J."/>
        </authorList>
    </citation>
    <scope>NUCLEOTIDE SEQUENCE</scope>
</reference>
<gene>
    <name evidence="2" type="ORF">SHERM_12012</name>
</gene>
<dbReference type="EMBL" id="CACSLK010006106">
    <property type="protein sequence ID" value="CAA0810406.1"/>
    <property type="molecule type" value="Genomic_DNA"/>
</dbReference>
<feature type="non-terminal residue" evidence="2">
    <location>
        <position position="220"/>
    </location>
</feature>
<keyword evidence="1" id="KW-1133">Transmembrane helix</keyword>